<dbReference type="OrthoDB" id="1937484at2"/>
<protein>
    <submittedName>
        <fullName evidence="1">Uncharacterized protein</fullName>
    </submittedName>
</protein>
<dbReference type="Proteomes" id="UP000254051">
    <property type="component" value="Unassembled WGS sequence"/>
</dbReference>
<gene>
    <name evidence="1" type="ORF">SAMN05216529_103312</name>
</gene>
<name>A0A316A0A3_9FIRM</name>
<dbReference type="RefSeq" id="WP_109709562.1">
    <property type="nucleotide sequence ID" value="NZ_QGDS01000003.1"/>
</dbReference>
<evidence type="ECO:0000313" key="2">
    <source>
        <dbReference type="Proteomes" id="UP000254051"/>
    </source>
</evidence>
<sequence length="117" mass="13504">METERYSISFLGLDPQYYTTTMIGDIWDVAAEKVYEETGISVSGEIHDRYFVNEENGELNGSTVFMVESTRVPGGIVTEANYWNAYRSVIEEVRQKLGNPRMNLTIEEIDITYFERI</sequence>
<accession>A0A316A0A3</accession>
<dbReference type="EMBL" id="UHJJ01000003">
    <property type="protein sequence ID" value="SUQ13581.1"/>
    <property type="molecule type" value="Genomic_DNA"/>
</dbReference>
<organism evidence="1 2">
    <name type="scientific">Faecalicatena contorta</name>
    <dbReference type="NCBI Taxonomy" id="39482"/>
    <lineage>
        <taxon>Bacteria</taxon>
        <taxon>Bacillati</taxon>
        <taxon>Bacillota</taxon>
        <taxon>Clostridia</taxon>
        <taxon>Lachnospirales</taxon>
        <taxon>Lachnospiraceae</taxon>
        <taxon>Faecalicatena</taxon>
    </lineage>
</organism>
<evidence type="ECO:0000313" key="1">
    <source>
        <dbReference type="EMBL" id="SUQ13581.1"/>
    </source>
</evidence>
<reference evidence="2" key="1">
    <citation type="submission" date="2017-07" db="EMBL/GenBank/DDBJ databases">
        <authorList>
            <person name="Varghese N."/>
            <person name="Submissions S."/>
        </authorList>
    </citation>
    <scope>NUCLEOTIDE SEQUENCE [LARGE SCALE GENOMIC DNA]</scope>
    <source>
        <strain evidence="2">NLAE-zl-C134</strain>
    </source>
</reference>
<proteinExistence type="predicted"/>
<keyword evidence="2" id="KW-1185">Reference proteome</keyword>
<dbReference type="AlphaFoldDB" id="A0A316A0A3"/>